<name>A0A0E3BTZ1_9BURK</name>
<dbReference type="AlphaFoldDB" id="A0A0E3BTZ1"/>
<protein>
    <submittedName>
        <fullName evidence="1">Uncharacterized protein</fullName>
    </submittedName>
</protein>
<proteinExistence type="predicted"/>
<sequence>MPFQAGYLQLLQFSNLSQMHLSKMFLVALPKVEVLSNSSRECNL</sequence>
<keyword evidence="2" id="KW-1185">Reference proteome</keyword>
<evidence type="ECO:0000313" key="1">
    <source>
        <dbReference type="EMBL" id="KGH08201.1"/>
    </source>
</evidence>
<dbReference type="EMBL" id="AWTP01000125">
    <property type="protein sequence ID" value="KGH08201.1"/>
    <property type="molecule type" value="Genomic_DNA"/>
</dbReference>
<accession>A0A0E3BTZ1</accession>
<organism evidence="1 2">
    <name type="scientific">Comamonas thiooxydans</name>
    <dbReference type="NCBI Taxonomy" id="363952"/>
    <lineage>
        <taxon>Bacteria</taxon>
        <taxon>Pseudomonadati</taxon>
        <taxon>Pseudomonadota</taxon>
        <taxon>Betaproteobacteria</taxon>
        <taxon>Burkholderiales</taxon>
        <taxon>Comamonadaceae</taxon>
        <taxon>Comamonas</taxon>
    </lineage>
</organism>
<dbReference type="Proteomes" id="UP000029549">
    <property type="component" value="Unassembled WGS sequence"/>
</dbReference>
<evidence type="ECO:0000313" key="2">
    <source>
        <dbReference type="Proteomes" id="UP000029549"/>
    </source>
</evidence>
<comment type="caution">
    <text evidence="1">The sequence shown here is derived from an EMBL/GenBank/DDBJ whole genome shotgun (WGS) entry which is preliminary data.</text>
</comment>
<reference evidence="1 2" key="1">
    <citation type="submission" date="2013-09" db="EMBL/GenBank/DDBJ databases">
        <title>High correlation between genotypes and phenotypes of environmental bacteria Comamonas testosteroni strains.</title>
        <authorList>
            <person name="Liu L."/>
            <person name="Zhu W."/>
            <person name="Xia X."/>
            <person name="Xu B."/>
            <person name="Luo M."/>
            <person name="Wang G."/>
        </authorList>
    </citation>
    <scope>NUCLEOTIDE SEQUENCE [LARGE SCALE GENOMIC DNA]</scope>
    <source>
        <strain evidence="1 2">DF2</strain>
    </source>
</reference>
<gene>
    <name evidence="1" type="ORF">P608_18450</name>
</gene>